<reference evidence="8 9" key="1">
    <citation type="submission" date="2018-03" db="EMBL/GenBank/DDBJ databases">
        <title>The draft genome of Mesorhizobium soli JCM 19897.</title>
        <authorList>
            <person name="Li L."/>
            <person name="Liu L."/>
            <person name="Liang L."/>
            <person name="Wang T."/>
            <person name="Zhang X."/>
        </authorList>
    </citation>
    <scope>NUCLEOTIDE SEQUENCE [LARGE SCALE GENOMIC DNA]</scope>
    <source>
        <strain evidence="8 9">JCM 19897</strain>
    </source>
</reference>
<keyword evidence="5 6" id="KW-0472">Membrane</keyword>
<dbReference type="RefSeq" id="WP_106724987.1">
    <property type="nucleotide sequence ID" value="NZ_PXYL01000007.1"/>
</dbReference>
<name>A0A2P7SBF3_9HYPH</name>
<organism evidence="8 9">
    <name type="scientific">Pseudaminobacter soli</name>
    <name type="common">ex Li et al. 2025</name>
    <dbReference type="NCBI Taxonomy" id="1295366"/>
    <lineage>
        <taxon>Bacteria</taxon>
        <taxon>Pseudomonadati</taxon>
        <taxon>Pseudomonadota</taxon>
        <taxon>Alphaproteobacteria</taxon>
        <taxon>Hyphomicrobiales</taxon>
        <taxon>Phyllobacteriaceae</taxon>
        <taxon>Pseudaminobacter</taxon>
    </lineage>
</organism>
<evidence type="ECO:0000313" key="9">
    <source>
        <dbReference type="Proteomes" id="UP000240653"/>
    </source>
</evidence>
<accession>A0A2P7SBF3</accession>
<feature type="transmembrane region" description="Helical" evidence="6">
    <location>
        <begin position="142"/>
        <end position="165"/>
    </location>
</feature>
<evidence type="ECO:0000256" key="1">
    <source>
        <dbReference type="ARBA" id="ARBA00004651"/>
    </source>
</evidence>
<feature type="transmembrane region" description="Helical" evidence="6">
    <location>
        <begin position="36"/>
        <end position="58"/>
    </location>
</feature>
<feature type="chain" id="PRO_5015134206" evidence="7">
    <location>
        <begin position="16"/>
        <end position="204"/>
    </location>
</feature>
<proteinExistence type="predicted"/>
<evidence type="ECO:0000256" key="6">
    <source>
        <dbReference type="SAM" id="Phobius"/>
    </source>
</evidence>
<feature type="signal peptide" evidence="7">
    <location>
        <begin position="1"/>
        <end position="15"/>
    </location>
</feature>
<sequence>MTLFALLAYAGAVFAAAASPGPSMLAVITTGVSRGAAPAIALGIGIGLGDLVLVGLALMGLAAVAHTVEWIFLILKYAGAAYLIWLGIKMWRSSPQPMGGADERPRSKAGRSVALGAAVGLGNPKAILFHASIMPLILDVKALTLLDGVVVLGVVFCINVGIMTFYSLAAGRSARWFNTSGRMRWMNRVAGSAMIGTGALIASR</sequence>
<evidence type="ECO:0000256" key="5">
    <source>
        <dbReference type="ARBA" id="ARBA00023136"/>
    </source>
</evidence>
<gene>
    <name evidence="8" type="ORF">C7I85_16035</name>
</gene>
<dbReference type="Pfam" id="PF01810">
    <property type="entry name" value="LysE"/>
    <property type="match status" value="1"/>
</dbReference>
<dbReference type="Proteomes" id="UP000240653">
    <property type="component" value="Unassembled WGS sequence"/>
</dbReference>
<dbReference type="OrthoDB" id="9804822at2"/>
<evidence type="ECO:0000256" key="7">
    <source>
        <dbReference type="SAM" id="SignalP"/>
    </source>
</evidence>
<feature type="transmembrane region" description="Helical" evidence="6">
    <location>
        <begin position="185"/>
        <end position="203"/>
    </location>
</feature>
<evidence type="ECO:0000256" key="3">
    <source>
        <dbReference type="ARBA" id="ARBA00022692"/>
    </source>
</evidence>
<dbReference type="GO" id="GO:0005886">
    <property type="term" value="C:plasma membrane"/>
    <property type="evidence" value="ECO:0007669"/>
    <property type="project" value="UniProtKB-SubCell"/>
</dbReference>
<dbReference type="AlphaFoldDB" id="A0A2P7SBF3"/>
<evidence type="ECO:0000256" key="4">
    <source>
        <dbReference type="ARBA" id="ARBA00022989"/>
    </source>
</evidence>
<keyword evidence="7" id="KW-0732">Signal</keyword>
<comment type="subcellular location">
    <subcellularLocation>
        <location evidence="1">Cell membrane</location>
        <topology evidence="1">Multi-pass membrane protein</topology>
    </subcellularLocation>
</comment>
<evidence type="ECO:0000256" key="2">
    <source>
        <dbReference type="ARBA" id="ARBA00022475"/>
    </source>
</evidence>
<protein>
    <submittedName>
        <fullName evidence="8">LysE family translocator</fullName>
    </submittedName>
</protein>
<comment type="caution">
    <text evidence="8">The sequence shown here is derived from an EMBL/GenBank/DDBJ whole genome shotgun (WGS) entry which is preliminary data.</text>
</comment>
<evidence type="ECO:0000313" key="8">
    <source>
        <dbReference type="EMBL" id="PSJ59844.1"/>
    </source>
</evidence>
<keyword evidence="2" id="KW-1003">Cell membrane</keyword>
<dbReference type="PANTHER" id="PTHR30086">
    <property type="entry name" value="ARGININE EXPORTER PROTEIN ARGO"/>
    <property type="match status" value="1"/>
</dbReference>
<keyword evidence="3 6" id="KW-0812">Transmembrane</keyword>
<keyword evidence="9" id="KW-1185">Reference proteome</keyword>
<feature type="transmembrane region" description="Helical" evidence="6">
    <location>
        <begin position="70"/>
        <end position="88"/>
    </location>
</feature>
<dbReference type="EMBL" id="PXYL01000007">
    <property type="protein sequence ID" value="PSJ59844.1"/>
    <property type="molecule type" value="Genomic_DNA"/>
</dbReference>
<dbReference type="InterPro" id="IPR001123">
    <property type="entry name" value="LeuE-type"/>
</dbReference>
<dbReference type="PIRSF" id="PIRSF006324">
    <property type="entry name" value="LeuE"/>
    <property type="match status" value="1"/>
</dbReference>
<dbReference type="PANTHER" id="PTHR30086:SF20">
    <property type="entry name" value="ARGININE EXPORTER PROTEIN ARGO-RELATED"/>
    <property type="match status" value="1"/>
</dbReference>
<keyword evidence="4 6" id="KW-1133">Transmembrane helix</keyword>
<dbReference type="GO" id="GO:0015171">
    <property type="term" value="F:amino acid transmembrane transporter activity"/>
    <property type="evidence" value="ECO:0007669"/>
    <property type="project" value="TreeGrafter"/>
</dbReference>